<feature type="transmembrane region" description="Helical" evidence="10">
    <location>
        <begin position="319"/>
        <end position="337"/>
    </location>
</feature>
<dbReference type="EC" id="2.4.1.-" evidence="10"/>
<keyword evidence="4 10" id="KW-0328">Glycosyltransferase</keyword>
<feature type="transmembrane region" description="Helical" evidence="10">
    <location>
        <begin position="107"/>
        <end position="125"/>
    </location>
</feature>
<feature type="transmembrane region" description="Helical" evidence="10">
    <location>
        <begin position="475"/>
        <end position="494"/>
    </location>
</feature>
<dbReference type="GO" id="GO:0042283">
    <property type="term" value="F:dolichyl pyrophosphate Glc1Man9GlcNAc2 alpha-1,3-glucosyltransferase activity"/>
    <property type="evidence" value="ECO:0007669"/>
    <property type="project" value="TreeGrafter"/>
</dbReference>
<protein>
    <recommendedName>
        <fullName evidence="10">Alpha-1,3-glucosyltransferase</fullName>
        <ecNumber evidence="10">2.4.1.-</ecNumber>
    </recommendedName>
</protein>
<evidence type="ECO:0000256" key="8">
    <source>
        <dbReference type="ARBA" id="ARBA00022989"/>
    </source>
</evidence>
<comment type="pathway">
    <text evidence="2 10">Protein modification; protein glycosylation.</text>
</comment>
<gene>
    <name evidence="12" type="primary">LOC111285204</name>
</gene>
<feature type="transmembrane region" description="Helical" evidence="10">
    <location>
        <begin position="220"/>
        <end position="243"/>
    </location>
</feature>
<feature type="transmembrane region" description="Helical" evidence="10">
    <location>
        <begin position="137"/>
        <end position="155"/>
    </location>
</feature>
<feature type="transmembrane region" description="Helical" evidence="10">
    <location>
        <begin position="410"/>
        <end position="428"/>
    </location>
</feature>
<evidence type="ECO:0000256" key="2">
    <source>
        <dbReference type="ARBA" id="ARBA00004922"/>
    </source>
</evidence>
<evidence type="ECO:0000313" key="12">
    <source>
        <dbReference type="RefSeq" id="XP_022730255.1"/>
    </source>
</evidence>
<dbReference type="UniPathway" id="UPA00378"/>
<proteinExistence type="inferred from homology"/>
<name>A0A6P5XQ02_DURZI</name>
<evidence type="ECO:0000256" key="5">
    <source>
        <dbReference type="ARBA" id="ARBA00022679"/>
    </source>
</evidence>
<feature type="transmembrane region" description="Helical" evidence="10">
    <location>
        <begin position="500"/>
        <end position="520"/>
    </location>
</feature>
<evidence type="ECO:0000256" key="3">
    <source>
        <dbReference type="ARBA" id="ARBA00008715"/>
    </source>
</evidence>
<feature type="transmembrane region" description="Helical" evidence="10">
    <location>
        <begin position="263"/>
        <end position="285"/>
    </location>
</feature>
<keyword evidence="9 10" id="KW-0472">Membrane</keyword>
<evidence type="ECO:0000256" key="1">
    <source>
        <dbReference type="ARBA" id="ARBA00004477"/>
    </source>
</evidence>
<keyword evidence="5 10" id="KW-0808">Transferase</keyword>
<dbReference type="Proteomes" id="UP000515121">
    <property type="component" value="Unplaced"/>
</dbReference>
<dbReference type="PANTHER" id="PTHR12413">
    <property type="entry name" value="DOLICHYL GLYCOSYLTRANSFERASE"/>
    <property type="match status" value="1"/>
</dbReference>
<accession>A0A6P5XQ02</accession>
<comment type="subcellular location">
    <subcellularLocation>
        <location evidence="1 10">Endoplasmic reticulum membrane</location>
        <topology evidence="1 10">Multi-pass membrane protein</topology>
    </subcellularLocation>
</comment>
<sequence length="529" mass="60241">MEEQESPKTPVAIAQLVWFFGIASTIKLLLIPSYHSTDLEVHRHWLAITHSLPLSQWYSDETSEWTLDYPPFFAYLERFLSAFAHLIDPQIVHLHDGLNYKANSAIYFQRISVIVSDLFLLYGVYRSTQTLASFKRNLIWVLVIWSPGLIIVDHLHFQYNGFLFGWLLLSISFLAQGRDVMGGFLFAVLLCFKHLFAVAAPVYFVYLLRHYCWGGVVRGFTRLSVMGAVVVAVFAAAYGPFVYHGQIPQVIRRMFPFGRGLCHAYWAPNFWVFYIMLDKGIAFFLRKFGFNVLAPAASFTGGLVGDASPFVILPQITPMATFIMVLLALSPCLFKTWRDPRPRLIARSIAYAFTCGFLFGWHVHEKASLHFVIPLAIVAVESLEDAKHYFLLSIVSCYSLFPLLHEAQEYPIKVLLLLLHSILMWFCFSAQFTKNVSMKAGLQADKKAAQFGLKGSSRCAAEKGGFVLDWVAKSYLFGVLIVEIWGHFLHPYLLGDKFPFVPLMLISIYCALGILHSWIWQLKRIMILA</sequence>
<dbReference type="OrthoDB" id="1689333at2759"/>
<dbReference type="GeneID" id="111285204"/>
<evidence type="ECO:0000256" key="7">
    <source>
        <dbReference type="ARBA" id="ARBA00022824"/>
    </source>
</evidence>
<feature type="transmembrane region" description="Helical" evidence="10">
    <location>
        <begin position="184"/>
        <end position="208"/>
    </location>
</feature>
<dbReference type="InterPro" id="IPR004856">
    <property type="entry name" value="Glyco_trans_ALG6/ALG8"/>
</dbReference>
<dbReference type="GO" id="GO:0006487">
    <property type="term" value="P:protein N-linked glycosylation"/>
    <property type="evidence" value="ECO:0007669"/>
    <property type="project" value="TreeGrafter"/>
</dbReference>
<dbReference type="KEGG" id="dzi:111285204"/>
<evidence type="ECO:0000256" key="9">
    <source>
        <dbReference type="ARBA" id="ARBA00023136"/>
    </source>
</evidence>
<dbReference type="PANTHER" id="PTHR12413:SF2">
    <property type="entry name" value="DOLICHYL PYROPHOSPHATE GLC1MAN9GLCNAC2 ALPHA-1,3-GLUCOSYLTRANSFERASE-RELATED"/>
    <property type="match status" value="1"/>
</dbReference>
<feature type="transmembrane region" description="Helical" evidence="10">
    <location>
        <begin position="12"/>
        <end position="30"/>
    </location>
</feature>
<evidence type="ECO:0000313" key="11">
    <source>
        <dbReference type="Proteomes" id="UP000515121"/>
    </source>
</evidence>
<feature type="transmembrane region" description="Helical" evidence="10">
    <location>
        <begin position="344"/>
        <end position="361"/>
    </location>
</feature>
<keyword evidence="7 10" id="KW-0256">Endoplasmic reticulum</keyword>
<comment type="similarity">
    <text evidence="3 10">Belongs to the ALG6/ALG8 glucosyltransferase family.</text>
</comment>
<evidence type="ECO:0000256" key="6">
    <source>
        <dbReference type="ARBA" id="ARBA00022692"/>
    </source>
</evidence>
<dbReference type="RefSeq" id="XP_022730255.1">
    <property type="nucleotide sequence ID" value="XM_022874520.1"/>
</dbReference>
<dbReference type="GO" id="GO:0005789">
    <property type="term" value="C:endoplasmic reticulum membrane"/>
    <property type="evidence" value="ECO:0007669"/>
    <property type="project" value="UniProtKB-SubCell"/>
</dbReference>
<dbReference type="AlphaFoldDB" id="A0A6P5XQ02"/>
<keyword evidence="8 10" id="KW-1133">Transmembrane helix</keyword>
<keyword evidence="11" id="KW-1185">Reference proteome</keyword>
<organism evidence="11 12">
    <name type="scientific">Durio zibethinus</name>
    <name type="common">Durian</name>
    <dbReference type="NCBI Taxonomy" id="66656"/>
    <lineage>
        <taxon>Eukaryota</taxon>
        <taxon>Viridiplantae</taxon>
        <taxon>Streptophyta</taxon>
        <taxon>Embryophyta</taxon>
        <taxon>Tracheophyta</taxon>
        <taxon>Spermatophyta</taxon>
        <taxon>Magnoliopsida</taxon>
        <taxon>eudicotyledons</taxon>
        <taxon>Gunneridae</taxon>
        <taxon>Pentapetalae</taxon>
        <taxon>rosids</taxon>
        <taxon>malvids</taxon>
        <taxon>Malvales</taxon>
        <taxon>Malvaceae</taxon>
        <taxon>Helicteroideae</taxon>
        <taxon>Durio</taxon>
    </lineage>
</organism>
<keyword evidence="6 10" id="KW-0812">Transmembrane</keyword>
<feature type="transmembrane region" description="Helical" evidence="10">
    <location>
        <begin position="292"/>
        <end position="313"/>
    </location>
</feature>
<evidence type="ECO:0000256" key="4">
    <source>
        <dbReference type="ARBA" id="ARBA00022676"/>
    </source>
</evidence>
<evidence type="ECO:0000256" key="10">
    <source>
        <dbReference type="RuleBase" id="RU363110"/>
    </source>
</evidence>
<reference evidence="12" key="1">
    <citation type="submission" date="2025-08" db="UniProtKB">
        <authorList>
            <consortium name="RefSeq"/>
        </authorList>
    </citation>
    <scope>IDENTIFICATION</scope>
    <source>
        <tissue evidence="12">Fruit stalk</tissue>
    </source>
</reference>
<dbReference type="Pfam" id="PF03155">
    <property type="entry name" value="Alg6_Alg8"/>
    <property type="match status" value="1"/>
</dbReference>